<dbReference type="Proteomes" id="UP000050417">
    <property type="component" value="Unassembled WGS sequence"/>
</dbReference>
<dbReference type="STRING" id="1134406.ADN00_16870"/>
<protein>
    <recommendedName>
        <fullName evidence="2">Putative zinc-finger domain-containing protein</fullName>
    </recommendedName>
</protein>
<dbReference type="InterPro" id="IPR041916">
    <property type="entry name" value="Anti_sigma_zinc_sf"/>
</dbReference>
<evidence type="ECO:0000256" key="1">
    <source>
        <dbReference type="SAM" id="Phobius"/>
    </source>
</evidence>
<evidence type="ECO:0000313" key="4">
    <source>
        <dbReference type="Proteomes" id="UP000050417"/>
    </source>
</evidence>
<gene>
    <name evidence="3" type="ORF">ADN00_16870</name>
</gene>
<organism evidence="3 4">
    <name type="scientific">Ornatilinea apprima</name>
    <dbReference type="NCBI Taxonomy" id="1134406"/>
    <lineage>
        <taxon>Bacteria</taxon>
        <taxon>Bacillati</taxon>
        <taxon>Chloroflexota</taxon>
        <taxon>Anaerolineae</taxon>
        <taxon>Anaerolineales</taxon>
        <taxon>Anaerolineaceae</taxon>
        <taxon>Ornatilinea</taxon>
    </lineage>
</organism>
<dbReference type="EMBL" id="LGCL01000041">
    <property type="protein sequence ID" value="KPL71377.1"/>
    <property type="molecule type" value="Genomic_DNA"/>
</dbReference>
<keyword evidence="4" id="KW-1185">Reference proteome</keyword>
<feature type="domain" description="Putative zinc-finger" evidence="2">
    <location>
        <begin position="10"/>
        <end position="34"/>
    </location>
</feature>
<keyword evidence="1" id="KW-0472">Membrane</keyword>
<dbReference type="AlphaFoldDB" id="A0A0P6WN05"/>
<feature type="transmembrane region" description="Helical" evidence="1">
    <location>
        <begin position="92"/>
        <end position="111"/>
    </location>
</feature>
<accession>A0A0P6WN05</accession>
<sequence>MHVNDDTLRALLDGELDLSQAEEIHAHIQSCAECSRHMAVIQQRMQTVRAAFSTMESAATQKPLSPTAALSLFASRKKEKFPMSIFNIKRPVWAALVAVLALVIAFTFPPVQALARDFLALFRVEKVETMTLDTLNVEELSRNQNLFNALSQLFAESTTVTYGNPDEYVEVSGEAQAEEILDFDVRMPGATFPPDQMRANTGFAAEIIIDRERAQQVMDQISANEVMLPENIDGAEIEVSSVGVLRMKYGTCPEEDAEQTDWQKECMIFSQAPSPVVSTPPDLNLQELIKTGLLTLGVSPEEAAAFSQSSDWTTTLTIPLPKGKMQHREVEVDGVTGSMFEHPSYGDPDEPRGYTLVWVKNGIVYTIAGANTETKAIELANSLAQ</sequence>
<keyword evidence="1" id="KW-0812">Transmembrane</keyword>
<evidence type="ECO:0000259" key="2">
    <source>
        <dbReference type="Pfam" id="PF13490"/>
    </source>
</evidence>
<proteinExistence type="predicted"/>
<name>A0A0P6WN05_9CHLR</name>
<dbReference type="InterPro" id="IPR027383">
    <property type="entry name" value="Znf_put"/>
</dbReference>
<comment type="caution">
    <text evidence="3">The sequence shown here is derived from an EMBL/GenBank/DDBJ whole genome shotgun (WGS) entry which is preliminary data.</text>
</comment>
<dbReference type="RefSeq" id="WP_075064222.1">
    <property type="nucleotide sequence ID" value="NZ_LGCL01000041.1"/>
</dbReference>
<evidence type="ECO:0000313" key="3">
    <source>
        <dbReference type="EMBL" id="KPL71377.1"/>
    </source>
</evidence>
<dbReference type="Gene3D" id="1.10.10.1320">
    <property type="entry name" value="Anti-sigma factor, zinc-finger domain"/>
    <property type="match status" value="1"/>
</dbReference>
<dbReference type="OrthoDB" id="158423at2"/>
<keyword evidence="1" id="KW-1133">Transmembrane helix</keyword>
<dbReference type="Pfam" id="PF13490">
    <property type="entry name" value="zf-HC2"/>
    <property type="match status" value="1"/>
</dbReference>
<reference evidence="3 4" key="1">
    <citation type="submission" date="2015-07" db="EMBL/GenBank/DDBJ databases">
        <title>Genome sequence of Ornatilinea apprima DSM 23815.</title>
        <authorList>
            <person name="Hemp J."/>
            <person name="Ward L.M."/>
            <person name="Pace L.A."/>
            <person name="Fischer W.W."/>
        </authorList>
    </citation>
    <scope>NUCLEOTIDE SEQUENCE [LARGE SCALE GENOMIC DNA]</scope>
    <source>
        <strain evidence="3 4">P3M-1</strain>
    </source>
</reference>